<name>A0ABV6MNK6_9PSEU</name>
<keyword evidence="1" id="KW-0472">Membrane</keyword>
<gene>
    <name evidence="2" type="ORF">ACFFH7_08330</name>
</gene>
<organism evidence="2 3">
    <name type="scientific">Kutzneria chonburiensis</name>
    <dbReference type="NCBI Taxonomy" id="1483604"/>
    <lineage>
        <taxon>Bacteria</taxon>
        <taxon>Bacillati</taxon>
        <taxon>Actinomycetota</taxon>
        <taxon>Actinomycetes</taxon>
        <taxon>Pseudonocardiales</taxon>
        <taxon>Pseudonocardiaceae</taxon>
        <taxon>Kutzneria</taxon>
    </lineage>
</organism>
<comment type="caution">
    <text evidence="2">The sequence shown here is derived from an EMBL/GenBank/DDBJ whole genome shotgun (WGS) entry which is preliminary data.</text>
</comment>
<keyword evidence="1" id="KW-1133">Transmembrane helix</keyword>
<feature type="transmembrane region" description="Helical" evidence="1">
    <location>
        <begin position="41"/>
        <end position="63"/>
    </location>
</feature>
<feature type="transmembrane region" description="Helical" evidence="1">
    <location>
        <begin position="9"/>
        <end position="29"/>
    </location>
</feature>
<feature type="transmembrane region" description="Helical" evidence="1">
    <location>
        <begin position="101"/>
        <end position="123"/>
    </location>
</feature>
<accession>A0ABV6MNK6</accession>
<keyword evidence="1" id="KW-0812">Transmembrane</keyword>
<evidence type="ECO:0000256" key="1">
    <source>
        <dbReference type="SAM" id="Phobius"/>
    </source>
</evidence>
<dbReference type="RefSeq" id="WP_379793855.1">
    <property type="nucleotide sequence ID" value="NZ_JBHLUD010000002.1"/>
</dbReference>
<proteinExistence type="predicted"/>
<sequence>MFRRLNRGTVVSLAGLLVGIGGLLVQWAADPSMFSAGEQPFGIAFPPGILFILGAGLLTLGTARWWWHPVFAVLISFWIVVVGGLAGQLTPNLFSPNLGTVAGNVIMTVGLALAGIAGVVGMIRARRSGTPSRA</sequence>
<protein>
    <submittedName>
        <fullName evidence="2">Uncharacterized protein</fullName>
    </submittedName>
</protein>
<dbReference type="EMBL" id="JBHLUD010000002">
    <property type="protein sequence ID" value="MFC0541486.1"/>
    <property type="molecule type" value="Genomic_DNA"/>
</dbReference>
<dbReference type="Proteomes" id="UP001589810">
    <property type="component" value="Unassembled WGS sequence"/>
</dbReference>
<reference evidence="2 3" key="1">
    <citation type="submission" date="2024-09" db="EMBL/GenBank/DDBJ databases">
        <authorList>
            <person name="Sun Q."/>
            <person name="Mori K."/>
        </authorList>
    </citation>
    <scope>NUCLEOTIDE SEQUENCE [LARGE SCALE GENOMIC DNA]</scope>
    <source>
        <strain evidence="2 3">TBRC 1432</strain>
    </source>
</reference>
<feature type="transmembrane region" description="Helical" evidence="1">
    <location>
        <begin position="70"/>
        <end position="89"/>
    </location>
</feature>
<keyword evidence="3" id="KW-1185">Reference proteome</keyword>
<evidence type="ECO:0000313" key="3">
    <source>
        <dbReference type="Proteomes" id="UP001589810"/>
    </source>
</evidence>
<evidence type="ECO:0000313" key="2">
    <source>
        <dbReference type="EMBL" id="MFC0541486.1"/>
    </source>
</evidence>